<dbReference type="PANTHER" id="PTHR33653:SF1">
    <property type="entry name" value="RIBONUCLEASE VAPC2"/>
    <property type="match status" value="1"/>
</dbReference>
<dbReference type="Pfam" id="PF01850">
    <property type="entry name" value="PIN"/>
    <property type="match status" value="1"/>
</dbReference>
<comment type="cofactor">
    <cofactor evidence="1">
        <name>Mg(2+)</name>
        <dbReference type="ChEBI" id="CHEBI:18420"/>
    </cofactor>
</comment>
<evidence type="ECO:0000256" key="7">
    <source>
        <dbReference type="ARBA" id="ARBA00038093"/>
    </source>
</evidence>
<dbReference type="EMBL" id="CP072801">
    <property type="protein sequence ID" value="QTR45599.1"/>
    <property type="molecule type" value="Genomic_DNA"/>
</dbReference>
<organism evidence="9 10">
    <name type="scientific">Thiothrix litoralis</name>
    <dbReference type="NCBI Taxonomy" id="2891210"/>
    <lineage>
        <taxon>Bacteria</taxon>
        <taxon>Pseudomonadati</taxon>
        <taxon>Pseudomonadota</taxon>
        <taxon>Gammaproteobacteria</taxon>
        <taxon>Thiotrichales</taxon>
        <taxon>Thiotrichaceae</taxon>
        <taxon>Thiothrix</taxon>
    </lineage>
</organism>
<evidence type="ECO:0000256" key="4">
    <source>
        <dbReference type="ARBA" id="ARBA00022723"/>
    </source>
</evidence>
<evidence type="ECO:0000313" key="10">
    <source>
        <dbReference type="Proteomes" id="UP000672039"/>
    </source>
</evidence>
<gene>
    <name evidence="9" type="ORF">J9253_16570</name>
</gene>
<sequence>MKILDTDVCIELLRGNQRVLEARSQTLDLVATTWITACELAYGAANSSKPQHNHILVTEFLATLPILDFNLAAAELFGRNKALLKQTGNTVADADLMISSITLAQGGILVTGNIRHYDRIPHLRIEDWIRG</sequence>
<comment type="similarity">
    <text evidence="7">Belongs to the PINc/VapC protein family.</text>
</comment>
<proteinExistence type="inferred from homology"/>
<dbReference type="PANTHER" id="PTHR33653">
    <property type="entry name" value="RIBONUCLEASE VAPC2"/>
    <property type="match status" value="1"/>
</dbReference>
<keyword evidence="3" id="KW-0540">Nuclease</keyword>
<name>A0ABX7WVA9_9GAMM</name>
<dbReference type="Gene3D" id="3.40.50.1010">
    <property type="entry name" value="5'-nuclease"/>
    <property type="match status" value="1"/>
</dbReference>
<evidence type="ECO:0000256" key="3">
    <source>
        <dbReference type="ARBA" id="ARBA00022722"/>
    </source>
</evidence>
<dbReference type="InterPro" id="IPR029060">
    <property type="entry name" value="PIN-like_dom_sf"/>
</dbReference>
<dbReference type="InterPro" id="IPR002716">
    <property type="entry name" value="PIN_dom"/>
</dbReference>
<keyword evidence="10" id="KW-1185">Reference proteome</keyword>
<reference evidence="9 10" key="1">
    <citation type="submission" date="2021-04" db="EMBL/GenBank/DDBJ databases">
        <title>Genomics, taxonomy and metabolism of representatives of sulfur bacteria of the genus Thiothrix: Thiothrix fructosivorans QT, Thiothrix unzii A1T and three new species, Thiothrix subterranea sp. nov., Thiothrix litoralis sp. nov. and 'Candidatus Thiothrix anitrata' sp. nov.</title>
        <authorList>
            <person name="Ravin N.V."/>
            <person name="Smolyakov D."/>
            <person name="Rudenko T.S."/>
            <person name="Mardanov A.V."/>
            <person name="Beletsky A.V."/>
            <person name="Markov N.D."/>
            <person name="Fomenkov A.I."/>
            <person name="Roberts R.J."/>
            <person name="Karnachuk O.V."/>
            <person name="Novikov A."/>
            <person name="Grabovich M.Y."/>
        </authorList>
    </citation>
    <scope>NUCLEOTIDE SEQUENCE [LARGE SCALE GENOMIC DNA]</scope>
    <source>
        <strain evidence="9 10">AS</strain>
    </source>
</reference>
<evidence type="ECO:0000313" key="9">
    <source>
        <dbReference type="EMBL" id="QTR45599.1"/>
    </source>
</evidence>
<dbReference type="Proteomes" id="UP000672039">
    <property type="component" value="Chromosome"/>
</dbReference>
<dbReference type="InterPro" id="IPR050556">
    <property type="entry name" value="Type_II_TA_system_RNase"/>
</dbReference>
<keyword evidence="5" id="KW-0378">Hydrolase</keyword>
<dbReference type="SUPFAM" id="SSF88723">
    <property type="entry name" value="PIN domain-like"/>
    <property type="match status" value="1"/>
</dbReference>
<evidence type="ECO:0000256" key="2">
    <source>
        <dbReference type="ARBA" id="ARBA00022649"/>
    </source>
</evidence>
<evidence type="ECO:0000256" key="6">
    <source>
        <dbReference type="ARBA" id="ARBA00022842"/>
    </source>
</evidence>
<evidence type="ECO:0000256" key="1">
    <source>
        <dbReference type="ARBA" id="ARBA00001946"/>
    </source>
</evidence>
<evidence type="ECO:0000259" key="8">
    <source>
        <dbReference type="Pfam" id="PF01850"/>
    </source>
</evidence>
<dbReference type="RefSeq" id="WP_210222000.1">
    <property type="nucleotide sequence ID" value="NZ_CP072801.1"/>
</dbReference>
<feature type="domain" description="PIN" evidence="8">
    <location>
        <begin position="3"/>
        <end position="118"/>
    </location>
</feature>
<evidence type="ECO:0000256" key="5">
    <source>
        <dbReference type="ARBA" id="ARBA00022801"/>
    </source>
</evidence>
<accession>A0ABX7WVA9</accession>
<protein>
    <submittedName>
        <fullName evidence="9">PIN domain-containing protein</fullName>
    </submittedName>
</protein>
<keyword evidence="2" id="KW-1277">Toxin-antitoxin system</keyword>
<keyword evidence="4" id="KW-0479">Metal-binding</keyword>
<keyword evidence="6" id="KW-0460">Magnesium</keyword>